<dbReference type="SUPFAM" id="SSF55166">
    <property type="entry name" value="Hedgehog/DD-peptidase"/>
    <property type="match status" value="1"/>
</dbReference>
<dbReference type="InterPro" id="IPR009045">
    <property type="entry name" value="Zn_M74/Hedgehog-like"/>
</dbReference>
<evidence type="ECO:0000256" key="4">
    <source>
        <dbReference type="ARBA" id="ARBA00022723"/>
    </source>
</evidence>
<keyword evidence="3" id="KW-0645">Protease</keyword>
<dbReference type="InterPro" id="IPR010275">
    <property type="entry name" value="MepK"/>
</dbReference>
<evidence type="ECO:0000256" key="2">
    <source>
        <dbReference type="ARBA" id="ARBA00004776"/>
    </source>
</evidence>
<accession>A0ABT5T8P4</accession>
<comment type="cofactor">
    <cofactor evidence="1">
        <name>Zn(2+)</name>
        <dbReference type="ChEBI" id="CHEBI:29105"/>
    </cofactor>
</comment>
<dbReference type="Proteomes" id="UP001431784">
    <property type="component" value="Unassembled WGS sequence"/>
</dbReference>
<name>A0ABT5T8P4_9RHOB</name>
<keyword evidence="9" id="KW-0961">Cell wall biogenesis/degradation</keyword>
<evidence type="ECO:0000256" key="7">
    <source>
        <dbReference type="ARBA" id="ARBA00022833"/>
    </source>
</evidence>
<keyword evidence="5 12" id="KW-0732">Signal</keyword>
<dbReference type="EMBL" id="JAQZSM010000004">
    <property type="protein sequence ID" value="MDD7970741.1"/>
    <property type="molecule type" value="Genomic_DNA"/>
</dbReference>
<dbReference type="InterPro" id="IPR006311">
    <property type="entry name" value="TAT_signal"/>
</dbReference>
<evidence type="ECO:0000256" key="3">
    <source>
        <dbReference type="ARBA" id="ARBA00022670"/>
    </source>
</evidence>
<dbReference type="Gene3D" id="3.30.1380.10">
    <property type="match status" value="1"/>
</dbReference>
<proteinExistence type="inferred from homology"/>
<organism evidence="13 14">
    <name type="scientific">Roseinatronobacter alkalisoli</name>
    <dbReference type="NCBI Taxonomy" id="3028235"/>
    <lineage>
        <taxon>Bacteria</taxon>
        <taxon>Pseudomonadati</taxon>
        <taxon>Pseudomonadota</taxon>
        <taxon>Alphaproteobacteria</taxon>
        <taxon>Rhodobacterales</taxon>
        <taxon>Paracoccaceae</taxon>
        <taxon>Roseinatronobacter</taxon>
    </lineage>
</organism>
<dbReference type="PANTHER" id="PTHR37425:SF1">
    <property type="entry name" value="OUTER MEMBRANE PROTEIN"/>
    <property type="match status" value="1"/>
</dbReference>
<dbReference type="PROSITE" id="PS51318">
    <property type="entry name" value="TAT"/>
    <property type="match status" value="1"/>
</dbReference>
<keyword evidence="6" id="KW-0378">Hydrolase</keyword>
<keyword evidence="14" id="KW-1185">Reference proteome</keyword>
<evidence type="ECO:0000256" key="10">
    <source>
        <dbReference type="ARBA" id="ARBA00093448"/>
    </source>
</evidence>
<comment type="similarity">
    <text evidence="10">Belongs to the peptidase M15 family.</text>
</comment>
<evidence type="ECO:0000256" key="11">
    <source>
        <dbReference type="ARBA" id="ARBA00093666"/>
    </source>
</evidence>
<sequence>MQTLTQPTAFSRRSFLFGASAALSGLSAAPASAFPFLRKAQQTDAAETRSLLMINQQTEEVFHEVYFDGRVYIADSLARFALFARDLRTGELGEMDPHLLDLAFEVQQRAGADEPLILTHGFRSSSRSVRGGAANSHHLYGQALDITHHRLGPRGLHEIAASIGRGGLSRYSSFIHIDTGATRTW</sequence>
<dbReference type="RefSeq" id="WP_274351423.1">
    <property type="nucleotide sequence ID" value="NZ_JAQZSM010000004.1"/>
</dbReference>
<keyword evidence="4" id="KW-0479">Metal-binding</keyword>
<evidence type="ECO:0000256" key="5">
    <source>
        <dbReference type="ARBA" id="ARBA00022729"/>
    </source>
</evidence>
<dbReference type="PANTHER" id="PTHR37425">
    <property type="match status" value="1"/>
</dbReference>
<evidence type="ECO:0000256" key="6">
    <source>
        <dbReference type="ARBA" id="ARBA00022801"/>
    </source>
</evidence>
<dbReference type="Pfam" id="PF05951">
    <property type="entry name" value="Peptidase_M15_2"/>
    <property type="match status" value="1"/>
</dbReference>
<keyword evidence="7" id="KW-0862">Zinc</keyword>
<reference evidence="13" key="1">
    <citation type="submission" date="2023-02" db="EMBL/GenBank/DDBJ databases">
        <title>Description of Roseinatronobacter alkalisoli sp. nov., an alkaliphilic bacerium isolated from soda soil.</title>
        <authorList>
            <person name="Wei W."/>
        </authorList>
    </citation>
    <scope>NUCLEOTIDE SEQUENCE</scope>
    <source>
        <strain evidence="13">HJB301</strain>
    </source>
</reference>
<evidence type="ECO:0000256" key="8">
    <source>
        <dbReference type="ARBA" id="ARBA00023049"/>
    </source>
</evidence>
<comment type="pathway">
    <text evidence="2">Cell wall biogenesis; cell wall polysaccharide biosynthesis.</text>
</comment>
<evidence type="ECO:0000256" key="1">
    <source>
        <dbReference type="ARBA" id="ARBA00001947"/>
    </source>
</evidence>
<keyword evidence="8" id="KW-0482">Metalloprotease</keyword>
<feature type="signal peptide" evidence="12">
    <location>
        <begin position="1"/>
        <end position="33"/>
    </location>
</feature>
<evidence type="ECO:0000313" key="13">
    <source>
        <dbReference type="EMBL" id="MDD7970741.1"/>
    </source>
</evidence>
<evidence type="ECO:0000256" key="12">
    <source>
        <dbReference type="SAM" id="SignalP"/>
    </source>
</evidence>
<evidence type="ECO:0000313" key="14">
    <source>
        <dbReference type="Proteomes" id="UP001431784"/>
    </source>
</evidence>
<comment type="caution">
    <text evidence="13">The sequence shown here is derived from an EMBL/GenBank/DDBJ whole genome shotgun (WGS) entry which is preliminary data.</text>
</comment>
<feature type="chain" id="PRO_5045368719" description="Murein endopeptidase K" evidence="12">
    <location>
        <begin position="34"/>
        <end position="185"/>
    </location>
</feature>
<evidence type="ECO:0000256" key="9">
    <source>
        <dbReference type="ARBA" id="ARBA00023316"/>
    </source>
</evidence>
<gene>
    <name evidence="13" type="ORF">PUT78_06490</name>
</gene>
<protein>
    <recommendedName>
        <fullName evidence="11">Murein endopeptidase K</fullName>
    </recommendedName>
</protein>